<keyword evidence="1" id="KW-0732">Signal</keyword>
<keyword evidence="3" id="KW-1185">Reference proteome</keyword>
<name>A0AAD3RES8_LATJO</name>
<dbReference type="EMBL" id="BRZM01000092">
    <property type="protein sequence ID" value="GLD66408.1"/>
    <property type="molecule type" value="Genomic_DNA"/>
</dbReference>
<evidence type="ECO:0000313" key="2">
    <source>
        <dbReference type="EMBL" id="GLD66408.1"/>
    </source>
</evidence>
<reference evidence="2" key="1">
    <citation type="submission" date="2022-08" db="EMBL/GenBank/DDBJ databases">
        <title>Genome sequencing of akame (Lates japonicus).</title>
        <authorList>
            <person name="Hashiguchi Y."/>
            <person name="Takahashi H."/>
        </authorList>
    </citation>
    <scope>NUCLEOTIDE SEQUENCE</scope>
    <source>
        <strain evidence="2">Kochi</strain>
    </source>
</reference>
<protein>
    <submittedName>
        <fullName evidence="2">Stromal interaction molecule 2-like protein</fullName>
    </submittedName>
</protein>
<evidence type="ECO:0000256" key="1">
    <source>
        <dbReference type="SAM" id="SignalP"/>
    </source>
</evidence>
<sequence>MLPLSPLLLLVFPAALFVAAQGAGDLQGFTFHSGSAGFDPTGMCRVMHRANKNPFGQIGKLETAFALMLGLKVPLQPIYIYPVDRY</sequence>
<accession>A0AAD3RES8</accession>
<feature type="chain" id="PRO_5042223124" evidence="1">
    <location>
        <begin position="23"/>
        <end position="86"/>
    </location>
</feature>
<dbReference type="AlphaFoldDB" id="A0AAD3RES8"/>
<proteinExistence type="predicted"/>
<comment type="caution">
    <text evidence="2">The sequence shown here is derived from an EMBL/GenBank/DDBJ whole genome shotgun (WGS) entry which is preliminary data.</text>
</comment>
<evidence type="ECO:0000313" key="3">
    <source>
        <dbReference type="Proteomes" id="UP001279410"/>
    </source>
</evidence>
<gene>
    <name evidence="2" type="ORF">AKAME5_001780200</name>
</gene>
<dbReference type="Proteomes" id="UP001279410">
    <property type="component" value="Unassembled WGS sequence"/>
</dbReference>
<feature type="signal peptide" evidence="1">
    <location>
        <begin position="1"/>
        <end position="22"/>
    </location>
</feature>
<organism evidence="2 3">
    <name type="scientific">Lates japonicus</name>
    <name type="common">Japanese lates</name>
    <dbReference type="NCBI Taxonomy" id="270547"/>
    <lineage>
        <taxon>Eukaryota</taxon>
        <taxon>Metazoa</taxon>
        <taxon>Chordata</taxon>
        <taxon>Craniata</taxon>
        <taxon>Vertebrata</taxon>
        <taxon>Euteleostomi</taxon>
        <taxon>Actinopterygii</taxon>
        <taxon>Neopterygii</taxon>
        <taxon>Teleostei</taxon>
        <taxon>Neoteleostei</taxon>
        <taxon>Acanthomorphata</taxon>
        <taxon>Carangaria</taxon>
        <taxon>Carangaria incertae sedis</taxon>
        <taxon>Centropomidae</taxon>
        <taxon>Lates</taxon>
    </lineage>
</organism>